<dbReference type="AlphaFoldDB" id="X1QPJ3"/>
<comment type="caution">
    <text evidence="1">The sequence shown here is derived from an EMBL/GenBank/DDBJ whole genome shotgun (WGS) entry which is preliminary data.</text>
</comment>
<dbReference type="EMBL" id="BARV01041668">
    <property type="protein sequence ID" value="GAI52890.1"/>
    <property type="molecule type" value="Genomic_DNA"/>
</dbReference>
<reference evidence="1" key="1">
    <citation type="journal article" date="2014" name="Front. Microbiol.">
        <title>High frequency of phylogenetically diverse reductive dehalogenase-homologous genes in deep subseafloor sedimentary metagenomes.</title>
        <authorList>
            <person name="Kawai M."/>
            <person name="Futagami T."/>
            <person name="Toyoda A."/>
            <person name="Takaki Y."/>
            <person name="Nishi S."/>
            <person name="Hori S."/>
            <person name="Arai W."/>
            <person name="Tsubouchi T."/>
            <person name="Morono Y."/>
            <person name="Uchiyama I."/>
            <person name="Ito T."/>
            <person name="Fujiyama A."/>
            <person name="Inagaki F."/>
            <person name="Takami H."/>
        </authorList>
    </citation>
    <scope>NUCLEOTIDE SEQUENCE</scope>
    <source>
        <strain evidence="1">Expedition CK06-06</strain>
    </source>
</reference>
<evidence type="ECO:0000313" key="1">
    <source>
        <dbReference type="EMBL" id="GAI52890.1"/>
    </source>
</evidence>
<sequence length="45" mass="5447">DWELLEVINSEIFNYNTIKILFQMKSIKSIIKIILYTNKLLFELI</sequence>
<organism evidence="1">
    <name type="scientific">marine sediment metagenome</name>
    <dbReference type="NCBI Taxonomy" id="412755"/>
    <lineage>
        <taxon>unclassified sequences</taxon>
        <taxon>metagenomes</taxon>
        <taxon>ecological metagenomes</taxon>
    </lineage>
</organism>
<feature type="non-terminal residue" evidence="1">
    <location>
        <position position="1"/>
    </location>
</feature>
<accession>X1QPJ3</accession>
<name>X1QPJ3_9ZZZZ</name>
<protein>
    <submittedName>
        <fullName evidence="1">Uncharacterized protein</fullName>
    </submittedName>
</protein>
<gene>
    <name evidence="1" type="ORF">S06H3_62973</name>
</gene>
<proteinExistence type="predicted"/>